<evidence type="ECO:0000313" key="5">
    <source>
        <dbReference type="EMBL" id="TKS57013.1"/>
    </source>
</evidence>
<feature type="repeat" description="TPR" evidence="1">
    <location>
        <begin position="54"/>
        <end position="87"/>
    </location>
</feature>
<proteinExistence type="predicted"/>
<feature type="signal peptide" evidence="3">
    <location>
        <begin position="1"/>
        <end position="18"/>
    </location>
</feature>
<dbReference type="EMBL" id="SWMU01000001">
    <property type="protein sequence ID" value="TKS57013.1"/>
    <property type="molecule type" value="Genomic_DNA"/>
</dbReference>
<dbReference type="RefSeq" id="WP_138930717.1">
    <property type="nucleotide sequence ID" value="NZ_SWMU01000001.1"/>
</dbReference>
<sequence length="249" mass="28757">MKIMVYILCFALSFSALAQNDNIFNQANDAYADTNYKEAKRLYQNILKDGQASSELYFNLGNTYYKLEDLANSIYYYEKALKLNPEDKSIQNNLAFAERMRLDQFERLPDSEVNKTFEDFIQTFSIDTWSIIGIVFLFVAALSFGVFLLFKRTFVKRLAFGICLGFMLLSAGAFAMAQTQLQQVKSSVYAIIFQEEKNLYEEPNTKSNALFQLHEGTKVKILDQFRSFYKIELPDGTLGWMTTDNIKKI</sequence>
<feature type="chain" id="PRO_5020473953" evidence="3">
    <location>
        <begin position="19"/>
        <end position="249"/>
    </location>
</feature>
<feature type="transmembrane region" description="Helical" evidence="2">
    <location>
        <begin position="129"/>
        <end position="150"/>
    </location>
</feature>
<reference evidence="5 6" key="1">
    <citation type="submission" date="2019-04" db="EMBL/GenBank/DDBJ databases">
        <title>Psychroflexus halotolerans sp. nov., isolated from a marine solar saltern.</title>
        <authorList>
            <person name="Feng X."/>
        </authorList>
    </citation>
    <scope>NUCLEOTIDE SEQUENCE [LARGE SCALE GENOMIC DNA]</scope>
    <source>
        <strain evidence="5 6">WDS2C27</strain>
    </source>
</reference>
<dbReference type="SUPFAM" id="SSF48452">
    <property type="entry name" value="TPR-like"/>
    <property type="match status" value="1"/>
</dbReference>
<evidence type="ECO:0000313" key="6">
    <source>
        <dbReference type="Proteomes" id="UP000306552"/>
    </source>
</evidence>
<keyword evidence="1" id="KW-0802">TPR repeat</keyword>
<dbReference type="SMART" id="SM00028">
    <property type="entry name" value="TPR"/>
    <property type="match status" value="1"/>
</dbReference>
<evidence type="ECO:0000256" key="3">
    <source>
        <dbReference type="SAM" id="SignalP"/>
    </source>
</evidence>
<accession>A0A4U5TSD5</accession>
<evidence type="ECO:0000259" key="4">
    <source>
        <dbReference type="SMART" id="SM00287"/>
    </source>
</evidence>
<name>A0A4U5TSD5_9FLAO</name>
<feature type="domain" description="SH3b" evidence="4">
    <location>
        <begin position="187"/>
        <end position="249"/>
    </location>
</feature>
<evidence type="ECO:0000256" key="2">
    <source>
        <dbReference type="SAM" id="Phobius"/>
    </source>
</evidence>
<dbReference type="AlphaFoldDB" id="A0A4U5TSD5"/>
<evidence type="ECO:0000256" key="1">
    <source>
        <dbReference type="PROSITE-ProRule" id="PRU00339"/>
    </source>
</evidence>
<keyword evidence="3" id="KW-0732">Signal</keyword>
<comment type="caution">
    <text evidence="5">The sequence shown here is derived from an EMBL/GenBank/DDBJ whole genome shotgun (WGS) entry which is preliminary data.</text>
</comment>
<dbReference type="Proteomes" id="UP000306552">
    <property type="component" value="Unassembled WGS sequence"/>
</dbReference>
<organism evidence="5 6">
    <name type="scientific">Mesohalobacter halotolerans</name>
    <dbReference type="NCBI Taxonomy" id="1883405"/>
    <lineage>
        <taxon>Bacteria</taxon>
        <taxon>Pseudomonadati</taxon>
        <taxon>Bacteroidota</taxon>
        <taxon>Flavobacteriia</taxon>
        <taxon>Flavobacteriales</taxon>
        <taxon>Flavobacteriaceae</taxon>
        <taxon>Mesohalobacter</taxon>
    </lineage>
</organism>
<dbReference type="Pfam" id="PF00515">
    <property type="entry name" value="TPR_1"/>
    <property type="match status" value="1"/>
</dbReference>
<dbReference type="InterPro" id="IPR003646">
    <property type="entry name" value="SH3-like_bac-type"/>
</dbReference>
<dbReference type="InterPro" id="IPR011990">
    <property type="entry name" value="TPR-like_helical_dom_sf"/>
</dbReference>
<dbReference type="Gene3D" id="2.30.30.40">
    <property type="entry name" value="SH3 Domains"/>
    <property type="match status" value="1"/>
</dbReference>
<dbReference type="SMART" id="SM00287">
    <property type="entry name" value="SH3b"/>
    <property type="match status" value="1"/>
</dbReference>
<feature type="transmembrane region" description="Helical" evidence="2">
    <location>
        <begin position="157"/>
        <end position="177"/>
    </location>
</feature>
<dbReference type="InterPro" id="IPR019734">
    <property type="entry name" value="TPR_rpt"/>
</dbReference>
<dbReference type="Gene3D" id="1.25.40.10">
    <property type="entry name" value="Tetratricopeptide repeat domain"/>
    <property type="match status" value="1"/>
</dbReference>
<keyword evidence="2" id="KW-1133">Transmembrane helix</keyword>
<dbReference type="Pfam" id="PF08239">
    <property type="entry name" value="SH3_3"/>
    <property type="match status" value="1"/>
</dbReference>
<keyword evidence="2" id="KW-0472">Membrane</keyword>
<keyword evidence="6" id="KW-1185">Reference proteome</keyword>
<dbReference type="PROSITE" id="PS50293">
    <property type="entry name" value="TPR_REGION"/>
    <property type="match status" value="1"/>
</dbReference>
<keyword evidence="2" id="KW-0812">Transmembrane</keyword>
<dbReference type="PROSITE" id="PS50005">
    <property type="entry name" value="TPR"/>
    <property type="match status" value="1"/>
</dbReference>
<dbReference type="OrthoDB" id="9776208at2"/>
<protein>
    <submittedName>
        <fullName evidence="5">Tetratricopeptide repeat protein</fullName>
    </submittedName>
</protein>
<gene>
    <name evidence="5" type="ORF">FCN74_00910</name>
</gene>